<dbReference type="AlphaFoldDB" id="A0A9N8Q250"/>
<organism evidence="2 3">
    <name type="scientific">Chrysodeixis includens</name>
    <name type="common">Soybean looper</name>
    <name type="synonym">Pseudoplusia includens</name>
    <dbReference type="NCBI Taxonomy" id="689277"/>
    <lineage>
        <taxon>Eukaryota</taxon>
        <taxon>Metazoa</taxon>
        <taxon>Ecdysozoa</taxon>
        <taxon>Arthropoda</taxon>
        <taxon>Hexapoda</taxon>
        <taxon>Insecta</taxon>
        <taxon>Pterygota</taxon>
        <taxon>Neoptera</taxon>
        <taxon>Endopterygota</taxon>
        <taxon>Lepidoptera</taxon>
        <taxon>Glossata</taxon>
        <taxon>Ditrysia</taxon>
        <taxon>Noctuoidea</taxon>
        <taxon>Noctuidae</taxon>
        <taxon>Plusiinae</taxon>
        <taxon>Chrysodeixis</taxon>
    </lineage>
</organism>
<evidence type="ECO:0000259" key="1">
    <source>
        <dbReference type="Pfam" id="PF14661"/>
    </source>
</evidence>
<proteinExistence type="predicted"/>
<evidence type="ECO:0000313" key="2">
    <source>
        <dbReference type="EMBL" id="CAD0205427.1"/>
    </source>
</evidence>
<name>A0A9N8Q250_CHRIL</name>
<dbReference type="EMBL" id="LR824027">
    <property type="protein sequence ID" value="CAD0205427.1"/>
    <property type="molecule type" value="Genomic_DNA"/>
</dbReference>
<dbReference type="Pfam" id="PF14661">
    <property type="entry name" value="HAUS6_N"/>
    <property type="match status" value="1"/>
</dbReference>
<dbReference type="OrthoDB" id="5575722at2759"/>
<protein>
    <recommendedName>
        <fullName evidence="1">HAUS augmin-like complex subunit 6 N-terminal domain-containing protein</fullName>
    </recommendedName>
</protein>
<accession>A0A9N8Q250</accession>
<keyword evidence="3" id="KW-1185">Reference proteome</keyword>
<sequence length="803" mass="92138">MATIVAQRDLVVNFKKETILNVGLLSKLHPMPSDLYRQIFNENALEKPTQNLFNHLSYYLVSIIDNQVSNSLPWPLYDTKTERTYRNELSVFISDYSSKGLLSPVMSSYLVNPGCYKVTMLIFQLSYLATQKVLLSKMKKDSQKRLYNDMTEKYKSQDKDFIDQIEKETVTMTSKFSYFLCKREVMEKIAELFRNRITEMEGKLTSLKAQEYINSLVDDFLKTNNVDDKTKAEIENIKNVNKSSEFFEAWLEDTDNKITAMETEWDNRVTPLLKLCQETQNNSEMLIARQTGETERSLFTLEYNPKTDNLCTKDLQGQVNTEQKYILKNVIKDDRLNFPNLVRAFLISICFILKNTEIGDEIYKFNEYLDGGRRNLTEIVSSMRLLLNRVMNAEARLQPSQPSYSQSLSLKEVVDIPPLPDLSEIKMGKDLQSQIIFDTFTPLNVSKHQLNLRRRANGSFARPQPRSLLIAPFYQGPRDDFAKSLISCRISSYDRPNATQNFNLSILSQTNLRNETIAECSSGFTKQQILRLLSTKKSSSSKKFKYKTERPNITVKKGGLFNESQASTDSSNGLIRSHSSPNLFEHREKKSKIPVPRKLSVMQEDCPLLEVSGISALDKDNSYGTPEGVLPLQSSRKLFDASSLPVISITPEPEKCTEKENFNNVFADVNLPKLQENIIENEERKTETPKTNTNLIRKTSSIEKIINKFKKVRARATLLTNDESEFKTIEEHKENFDMLNVEVFSANRILLPDLLSPNCSVLPKMSMDNFEDLDDVPCRKPRESLGTALGVDHTFLDQFDLLD</sequence>
<evidence type="ECO:0000313" key="3">
    <source>
        <dbReference type="Proteomes" id="UP001154114"/>
    </source>
</evidence>
<gene>
    <name evidence="2" type="ORF">CINC_LOCUS7727</name>
</gene>
<dbReference type="Proteomes" id="UP001154114">
    <property type="component" value="Chromosome 24"/>
</dbReference>
<dbReference type="InterPro" id="IPR028163">
    <property type="entry name" value="HAUS_6_N"/>
</dbReference>
<feature type="domain" description="HAUS augmin-like complex subunit 6 N-terminal" evidence="1">
    <location>
        <begin position="19"/>
        <end position="242"/>
    </location>
</feature>
<reference evidence="2" key="1">
    <citation type="submission" date="2021-12" db="EMBL/GenBank/DDBJ databases">
        <authorList>
            <person name="King R."/>
        </authorList>
    </citation>
    <scope>NUCLEOTIDE SEQUENCE</scope>
</reference>